<comment type="caution">
    <text evidence="1">The sequence shown here is derived from an EMBL/GenBank/DDBJ whole genome shotgun (WGS) entry which is preliminary data.</text>
</comment>
<accession>A0ABR1BX93</accession>
<protein>
    <submittedName>
        <fullName evidence="1">Uncharacterized protein</fullName>
    </submittedName>
</protein>
<keyword evidence="2" id="KW-1185">Reference proteome</keyword>
<proteinExistence type="predicted"/>
<reference evidence="1 2" key="1">
    <citation type="submission" date="2023-08" db="EMBL/GenBank/DDBJ databases">
        <title>A Necator americanus chromosomal reference genome.</title>
        <authorList>
            <person name="Ilik V."/>
            <person name="Petrzelkova K.J."/>
            <person name="Pardy F."/>
            <person name="Fuh T."/>
            <person name="Niatou-Singa F.S."/>
            <person name="Gouil Q."/>
            <person name="Baker L."/>
            <person name="Ritchie M.E."/>
            <person name="Jex A.R."/>
            <person name="Gazzola D."/>
            <person name="Li H."/>
            <person name="Toshio Fujiwara R."/>
            <person name="Zhan B."/>
            <person name="Aroian R.V."/>
            <person name="Pafco B."/>
            <person name="Schwarz E.M."/>
        </authorList>
    </citation>
    <scope>NUCLEOTIDE SEQUENCE [LARGE SCALE GENOMIC DNA]</scope>
    <source>
        <strain evidence="1 2">Aroian</strain>
        <tissue evidence="1">Whole animal</tissue>
    </source>
</reference>
<evidence type="ECO:0000313" key="1">
    <source>
        <dbReference type="EMBL" id="KAK6730959.1"/>
    </source>
</evidence>
<name>A0ABR1BX93_NECAM</name>
<dbReference type="EMBL" id="JAVFWL010000001">
    <property type="protein sequence ID" value="KAK6730959.1"/>
    <property type="molecule type" value="Genomic_DNA"/>
</dbReference>
<organism evidence="1 2">
    <name type="scientific">Necator americanus</name>
    <name type="common">Human hookworm</name>
    <dbReference type="NCBI Taxonomy" id="51031"/>
    <lineage>
        <taxon>Eukaryota</taxon>
        <taxon>Metazoa</taxon>
        <taxon>Ecdysozoa</taxon>
        <taxon>Nematoda</taxon>
        <taxon>Chromadorea</taxon>
        <taxon>Rhabditida</taxon>
        <taxon>Rhabditina</taxon>
        <taxon>Rhabditomorpha</taxon>
        <taxon>Strongyloidea</taxon>
        <taxon>Ancylostomatidae</taxon>
        <taxon>Bunostominae</taxon>
        <taxon>Necator</taxon>
    </lineage>
</organism>
<gene>
    <name evidence="1" type="primary">Necator_chrI.g3563</name>
    <name evidence="1" type="ORF">RB195_007434</name>
</gene>
<sequence>MEQLCTASRRGMEKVIHDVYSDLFDSHIHLPPHHLREDGHAFLKVLSSEFRHVIMSVKNRTSSIPDRIKPEHLKYLPPVLINTLARLFTPIPVAMQVTAFCAYSTYYGDPITLKRVYQKSSTQTNARISTDFYAQVTYNNQSRTFRLTIRLPSSSFSSKLAAISFGLDEQASGAGAPIRRRGTRLLLFLEFRGSHTQNTQ</sequence>
<dbReference type="Proteomes" id="UP001303046">
    <property type="component" value="Unassembled WGS sequence"/>
</dbReference>
<evidence type="ECO:0000313" key="2">
    <source>
        <dbReference type="Proteomes" id="UP001303046"/>
    </source>
</evidence>